<comment type="caution">
    <text evidence="2">The sequence shown here is derived from an EMBL/GenBank/DDBJ whole genome shotgun (WGS) entry which is preliminary data.</text>
</comment>
<organism evidence="2 3">
    <name type="scientific">Meristemomyces frigidus</name>
    <dbReference type="NCBI Taxonomy" id="1508187"/>
    <lineage>
        <taxon>Eukaryota</taxon>
        <taxon>Fungi</taxon>
        <taxon>Dikarya</taxon>
        <taxon>Ascomycota</taxon>
        <taxon>Pezizomycotina</taxon>
        <taxon>Dothideomycetes</taxon>
        <taxon>Dothideomycetidae</taxon>
        <taxon>Mycosphaerellales</taxon>
        <taxon>Teratosphaeriaceae</taxon>
        <taxon>Meristemomyces</taxon>
    </lineage>
</organism>
<dbReference type="Proteomes" id="UP001310890">
    <property type="component" value="Unassembled WGS sequence"/>
</dbReference>
<feature type="region of interest" description="Disordered" evidence="1">
    <location>
        <begin position="1"/>
        <end position="45"/>
    </location>
</feature>
<sequence length="567" mass="61969">MQQDRSHTLEIALKSKSATPLTGGMPNAMATEDHADGVAPPQPGLQELQRGFQAAFLQLDRLLALQSTALSKKRQGLEQLQHRLRLISDTLHEAHERCEARIANTTENATSPWSQLCGLLEQMRRSLLRLRLAIPTALVEFPASNGATNSIDAVLHQSEPATVAVNISPWAERLLKAVKFNADEVLDLVDDSSSTQNEDTPGTMPRPQSVGSNRPTSSKPITPFLADAPLAFVSPIQPRSRRSEELANANPRELIQMAISSGKYEDAIRFTKKSLIRHKLPSWELFELLDALGCLNYRVGKYEAARAAYARCRDTAEDLVQIATAECCAAEARLGLCWATGVLSMTTFQLSQTSSAQSHQQLLEATAGFETQIKLSRELQKRLVMLGLSPSFTKRARFCDSYALNRLLLCHATQGTAAEVRNVGEQACHLCESSRACEDPALSHLLSAYALLCLGEHDEARQHLSLVKPNRGSQIALLIANLGWDAVDLALQPTFWIDDPTDLLRCVDVHDDQTRAPQAGGDPVPTIAAPRARTPSGGVRAAEPQPSPLSFARAGIMLARVLRLRKG</sequence>
<dbReference type="EMBL" id="JAVRRL010000011">
    <property type="protein sequence ID" value="KAK5115793.1"/>
    <property type="molecule type" value="Genomic_DNA"/>
</dbReference>
<feature type="region of interest" description="Disordered" evidence="1">
    <location>
        <begin position="190"/>
        <end position="218"/>
    </location>
</feature>
<name>A0AAN7TMG4_9PEZI</name>
<dbReference type="AlphaFoldDB" id="A0AAN7TMG4"/>
<feature type="compositionally biased region" description="Polar residues" evidence="1">
    <location>
        <begin position="209"/>
        <end position="218"/>
    </location>
</feature>
<protein>
    <submittedName>
        <fullName evidence="2">Uncharacterized protein</fullName>
    </submittedName>
</protein>
<evidence type="ECO:0000313" key="3">
    <source>
        <dbReference type="Proteomes" id="UP001310890"/>
    </source>
</evidence>
<evidence type="ECO:0000256" key="1">
    <source>
        <dbReference type="SAM" id="MobiDB-lite"/>
    </source>
</evidence>
<proteinExistence type="predicted"/>
<gene>
    <name evidence="2" type="ORF">LTR62_000882</name>
</gene>
<reference evidence="2" key="1">
    <citation type="submission" date="2023-08" db="EMBL/GenBank/DDBJ databases">
        <title>Black Yeasts Isolated from many extreme environments.</title>
        <authorList>
            <person name="Coleine C."/>
            <person name="Stajich J.E."/>
            <person name="Selbmann L."/>
        </authorList>
    </citation>
    <scope>NUCLEOTIDE SEQUENCE</scope>
    <source>
        <strain evidence="2">CCFEE 5401</strain>
    </source>
</reference>
<evidence type="ECO:0000313" key="2">
    <source>
        <dbReference type="EMBL" id="KAK5115793.1"/>
    </source>
</evidence>
<dbReference type="Gene3D" id="1.25.40.10">
    <property type="entry name" value="Tetratricopeptide repeat domain"/>
    <property type="match status" value="1"/>
</dbReference>
<dbReference type="SUPFAM" id="SSF48452">
    <property type="entry name" value="TPR-like"/>
    <property type="match status" value="1"/>
</dbReference>
<dbReference type="InterPro" id="IPR011990">
    <property type="entry name" value="TPR-like_helical_dom_sf"/>
</dbReference>
<feature type="region of interest" description="Disordered" evidence="1">
    <location>
        <begin position="514"/>
        <end position="545"/>
    </location>
</feature>
<accession>A0AAN7TMG4</accession>